<evidence type="ECO:0000313" key="2">
    <source>
        <dbReference type="EMBL" id="CAI2190041.1"/>
    </source>
</evidence>
<keyword evidence="3" id="KW-1185">Reference proteome</keyword>
<dbReference type="EMBL" id="CAMKVN010006211">
    <property type="protein sequence ID" value="CAI2190041.1"/>
    <property type="molecule type" value="Genomic_DNA"/>
</dbReference>
<organism evidence="2 3">
    <name type="scientific">Funneliformis geosporum</name>
    <dbReference type="NCBI Taxonomy" id="1117311"/>
    <lineage>
        <taxon>Eukaryota</taxon>
        <taxon>Fungi</taxon>
        <taxon>Fungi incertae sedis</taxon>
        <taxon>Mucoromycota</taxon>
        <taxon>Glomeromycotina</taxon>
        <taxon>Glomeromycetes</taxon>
        <taxon>Glomerales</taxon>
        <taxon>Glomeraceae</taxon>
        <taxon>Funneliformis</taxon>
    </lineage>
</organism>
<gene>
    <name evidence="2" type="ORF">FWILDA_LOCUS14378</name>
</gene>
<feature type="compositionally biased region" description="Acidic residues" evidence="1">
    <location>
        <begin position="11"/>
        <end position="24"/>
    </location>
</feature>
<dbReference type="Proteomes" id="UP001153678">
    <property type="component" value="Unassembled WGS sequence"/>
</dbReference>
<name>A0A9W4T2B4_9GLOM</name>
<comment type="caution">
    <text evidence="2">The sequence shown here is derived from an EMBL/GenBank/DDBJ whole genome shotgun (WGS) entry which is preliminary data.</text>
</comment>
<protein>
    <submittedName>
        <fullName evidence="2">11979_t:CDS:1</fullName>
    </submittedName>
</protein>
<evidence type="ECO:0000313" key="3">
    <source>
        <dbReference type="Proteomes" id="UP001153678"/>
    </source>
</evidence>
<accession>A0A9W4T2B4</accession>
<sequence length="153" mass="18184">MNIVEELSFWDNEDKETSLQEESETNEKNYKSNNDSETDENTANVNLTFPLNIDFEDYHRITLDDTLNDKMHLPTTEWPNDTYREFMKIITEYQLLNSYGKTSEHLIYISLENISNWSRNKPHAKVLIGYLLKLKAKNNTTRNSKVFQKLQRQ</sequence>
<reference evidence="2" key="1">
    <citation type="submission" date="2022-08" db="EMBL/GenBank/DDBJ databases">
        <authorList>
            <person name="Kallberg Y."/>
            <person name="Tangrot J."/>
            <person name="Rosling A."/>
        </authorList>
    </citation>
    <scope>NUCLEOTIDE SEQUENCE</scope>
    <source>
        <strain evidence="2">Wild A</strain>
    </source>
</reference>
<evidence type="ECO:0000256" key="1">
    <source>
        <dbReference type="SAM" id="MobiDB-lite"/>
    </source>
</evidence>
<proteinExistence type="predicted"/>
<dbReference type="OrthoDB" id="2433702at2759"/>
<feature type="region of interest" description="Disordered" evidence="1">
    <location>
        <begin position="11"/>
        <end position="42"/>
    </location>
</feature>
<feature type="non-terminal residue" evidence="2">
    <location>
        <position position="1"/>
    </location>
</feature>
<feature type="compositionally biased region" description="Polar residues" evidence="1">
    <location>
        <begin position="31"/>
        <end position="42"/>
    </location>
</feature>
<dbReference type="AlphaFoldDB" id="A0A9W4T2B4"/>